<evidence type="ECO:0000256" key="1">
    <source>
        <dbReference type="SAM" id="MobiDB-lite"/>
    </source>
</evidence>
<evidence type="ECO:0000313" key="3">
    <source>
        <dbReference type="EMBL" id="TYQ06833.1"/>
    </source>
</evidence>
<gene>
    <name evidence="3" type="ORF">FNL38_102977</name>
</gene>
<name>A0A652YUT4_NOCGL</name>
<dbReference type="SUPFAM" id="SSF50952">
    <property type="entry name" value="Soluble quinoprotein glucose dehydrogenase"/>
    <property type="match status" value="1"/>
</dbReference>
<organism evidence="3">
    <name type="scientific">Nocardia globerula</name>
    <dbReference type="NCBI Taxonomy" id="1818"/>
    <lineage>
        <taxon>Bacteria</taxon>
        <taxon>Bacillati</taxon>
        <taxon>Actinomycetota</taxon>
        <taxon>Actinomycetes</taxon>
        <taxon>Mycobacteriales</taxon>
        <taxon>Nocardiaceae</taxon>
        <taxon>Nocardia</taxon>
    </lineage>
</organism>
<reference evidence="3" key="1">
    <citation type="submission" date="2019-07" db="EMBL/GenBank/DDBJ databases">
        <title>Genomic Encyclopedia of Type Strains, Phase IV (KMG-IV): sequencing the most valuable type-strain genomes for metagenomic binning, comparative biology and taxonomic classification.</title>
        <authorList>
            <person name="Goeker M."/>
        </authorList>
    </citation>
    <scope>NUCLEOTIDE SEQUENCE</scope>
    <source>
        <strain evidence="3">DSM 44596</strain>
    </source>
</reference>
<dbReference type="Gene3D" id="2.120.10.30">
    <property type="entry name" value="TolB, C-terminal domain"/>
    <property type="match status" value="1"/>
</dbReference>
<feature type="region of interest" description="Disordered" evidence="1">
    <location>
        <begin position="12"/>
        <end position="36"/>
    </location>
</feature>
<dbReference type="PANTHER" id="PTHR19328:SF13">
    <property type="entry name" value="HIPL1 PROTEIN"/>
    <property type="match status" value="1"/>
</dbReference>
<feature type="compositionally biased region" description="Low complexity" evidence="1">
    <location>
        <begin position="14"/>
        <end position="29"/>
    </location>
</feature>
<dbReference type="Pfam" id="PF07995">
    <property type="entry name" value="GSDH"/>
    <property type="match status" value="1"/>
</dbReference>
<dbReference type="EMBL" id="VNIQ01000002">
    <property type="protein sequence ID" value="TYQ06833.1"/>
    <property type="molecule type" value="Genomic_DNA"/>
</dbReference>
<accession>A0A652YUT4</accession>
<dbReference type="AlphaFoldDB" id="A0A652YUT4"/>
<dbReference type="InterPro" id="IPR011041">
    <property type="entry name" value="Quinoprot_gluc/sorb_DH_b-prop"/>
</dbReference>
<proteinExistence type="predicted"/>
<dbReference type="PANTHER" id="PTHR19328">
    <property type="entry name" value="HEDGEHOG-INTERACTING PROTEIN"/>
    <property type="match status" value="1"/>
</dbReference>
<comment type="caution">
    <text evidence="3">The sequence shown here is derived from an EMBL/GenBank/DDBJ whole genome shotgun (WGS) entry which is preliminary data.</text>
</comment>
<sequence length="350" mass="36985">MGALLASCTAQPIPSATTSTSSHSTAHPSLGTSVPSHVTTNLQAPWSVVFLDGTPLVSERDSARILELAEDGTAREIGTVTGVTGSGEGGLLGMAVDDQSRLYVYSTASSGNRIQRYSVTGTAGSLSLGEPQTIIDQIPAAGWHDGGRIAFGPDEMLYAATGDAGQRGTAQDPASLAGKILRMTPDGDVPEDNPFPDSLTYSYGHRNPQGLAWSDDGTMFATEFGQDTWDELNIITPGSNYGWPTVEGIADTDGFTDPVQQWEPSEASPSGMVNIEGTLFIANLRGQVLRAVPSAHPATSTDYFSGEYGRIRDVAESPDGDLWLITNNTDGRGEPGPEDDRILRVHPSMR</sequence>
<dbReference type="InterPro" id="IPR012938">
    <property type="entry name" value="Glc/Sorbosone_DH"/>
</dbReference>
<feature type="domain" description="Glucose/Sorbosone dehydrogenase" evidence="2">
    <location>
        <begin position="42"/>
        <end position="332"/>
    </location>
</feature>
<dbReference type="InterPro" id="IPR011042">
    <property type="entry name" value="6-blade_b-propeller_TolB-like"/>
</dbReference>
<evidence type="ECO:0000259" key="2">
    <source>
        <dbReference type="Pfam" id="PF07995"/>
    </source>
</evidence>
<protein>
    <submittedName>
        <fullName evidence="3">Glucose/arabinose dehydrogenase</fullName>
    </submittedName>
</protein>